<evidence type="ECO:0000256" key="4">
    <source>
        <dbReference type="ARBA" id="ARBA00022989"/>
    </source>
</evidence>
<dbReference type="InterPro" id="IPR003838">
    <property type="entry name" value="ABC3_permease_C"/>
</dbReference>
<feature type="transmembrane region" description="Helical" evidence="6">
    <location>
        <begin position="272"/>
        <end position="294"/>
    </location>
</feature>
<feature type="domain" description="ABC3 transporter permease C-terminal" evidence="7">
    <location>
        <begin position="279"/>
        <end position="395"/>
    </location>
</feature>
<keyword evidence="3 6" id="KW-0812">Transmembrane</keyword>
<evidence type="ECO:0000259" key="7">
    <source>
        <dbReference type="Pfam" id="PF02687"/>
    </source>
</evidence>
<feature type="transmembrane region" description="Helical" evidence="6">
    <location>
        <begin position="718"/>
        <end position="737"/>
    </location>
</feature>
<keyword evidence="5 6" id="KW-0472">Membrane</keyword>
<dbReference type="GO" id="GO:0005886">
    <property type="term" value="C:plasma membrane"/>
    <property type="evidence" value="ECO:0007669"/>
    <property type="project" value="UniProtKB-SubCell"/>
</dbReference>
<dbReference type="RefSeq" id="WP_158867144.1">
    <property type="nucleotide sequence ID" value="NZ_CP046401.1"/>
</dbReference>
<dbReference type="PANTHER" id="PTHR30572">
    <property type="entry name" value="MEMBRANE COMPONENT OF TRANSPORTER-RELATED"/>
    <property type="match status" value="1"/>
</dbReference>
<evidence type="ECO:0000256" key="1">
    <source>
        <dbReference type="ARBA" id="ARBA00004651"/>
    </source>
</evidence>
<dbReference type="Pfam" id="PF12704">
    <property type="entry name" value="MacB_PCD"/>
    <property type="match status" value="1"/>
</dbReference>
<evidence type="ECO:0000313" key="10">
    <source>
        <dbReference type="Proteomes" id="UP000428260"/>
    </source>
</evidence>
<feature type="transmembrane region" description="Helical" evidence="6">
    <location>
        <begin position="669"/>
        <end position="690"/>
    </location>
</feature>
<accession>A0A6I6JQE8</accession>
<dbReference type="PANTHER" id="PTHR30572:SF18">
    <property type="entry name" value="ABC-TYPE MACROLIDE FAMILY EXPORT SYSTEM PERMEASE COMPONENT 2"/>
    <property type="match status" value="1"/>
</dbReference>
<dbReference type="EMBL" id="CP046401">
    <property type="protein sequence ID" value="QGY44641.1"/>
    <property type="molecule type" value="Genomic_DNA"/>
</dbReference>
<feature type="transmembrane region" description="Helical" evidence="6">
    <location>
        <begin position="366"/>
        <end position="390"/>
    </location>
</feature>
<evidence type="ECO:0000256" key="3">
    <source>
        <dbReference type="ARBA" id="ARBA00022692"/>
    </source>
</evidence>
<organism evidence="9 10">
    <name type="scientific">Maribellus comscasis</name>
    <dbReference type="NCBI Taxonomy" id="2681766"/>
    <lineage>
        <taxon>Bacteria</taxon>
        <taxon>Pseudomonadati</taxon>
        <taxon>Bacteroidota</taxon>
        <taxon>Bacteroidia</taxon>
        <taxon>Marinilabiliales</taxon>
        <taxon>Prolixibacteraceae</taxon>
        <taxon>Maribellus</taxon>
    </lineage>
</organism>
<dbReference type="AlphaFoldDB" id="A0A6I6JQE8"/>
<dbReference type="GO" id="GO:0022857">
    <property type="term" value="F:transmembrane transporter activity"/>
    <property type="evidence" value="ECO:0007669"/>
    <property type="project" value="TreeGrafter"/>
</dbReference>
<feature type="domain" description="MacB-like periplasmic core" evidence="8">
    <location>
        <begin position="20"/>
        <end position="238"/>
    </location>
</feature>
<name>A0A6I6JQE8_9BACT</name>
<dbReference type="InterPro" id="IPR050250">
    <property type="entry name" value="Macrolide_Exporter_MacB"/>
</dbReference>
<dbReference type="Proteomes" id="UP000428260">
    <property type="component" value="Chromosome"/>
</dbReference>
<gene>
    <name evidence="9" type="ORF">GM418_13495</name>
</gene>
<feature type="transmembrane region" description="Helical" evidence="6">
    <location>
        <begin position="752"/>
        <end position="772"/>
    </location>
</feature>
<dbReference type="Pfam" id="PF02687">
    <property type="entry name" value="FtsX"/>
    <property type="match status" value="2"/>
</dbReference>
<feature type="domain" description="ABC3 transporter permease C-terminal" evidence="7">
    <location>
        <begin position="670"/>
        <end position="781"/>
    </location>
</feature>
<protein>
    <submittedName>
        <fullName evidence="9">FtsX-like permease family protein</fullName>
    </submittedName>
</protein>
<sequence>MLFKNLRIGWRNIKKNGIFSIINITGLSLGIAVVTLILFWVVDEINYDRFHKNIDRIYTVYEHQQYSEGQELFTYCTPFPLGKEFITNFSEVKNATTFANVGEQLIRFEDQEYKEGPVVCTDSEFLNIFSFEVVQGDKNALEAPDKIVIEEELAAVLFGNESAIGKMVKINDNLSYSVGAVVKTEKLNTTINFKILAPLNLAESFGADLTRWGNNWPRTSILLSQNANIGELNSKITNFLKEKGQENTTLYLFPFQNERLHSYSGKNNRIQYIYQFLGIAFIIILIASINFINLSTAKAEQRRPEVGIRKVLGANKVSILNQFLQEKGIMIVLSLLLSAILVLAFTPAFRSVSDKIVTFSLLGNKYMILMLIGVLVTVLVLSVVYPSLYISSFNPAQAMKKTRLKKQGKVGAKNLLVIVQFVLSVVLISSTLIITRQLKYINNYDLGYDQANLIYIPLNGEAKNNHESIRQELTGISGVVSLTRSSRVPFYGGNSSWGYDWEGKDPENRVLICSMNADRNYFETLGIQFADGNNFPESYSEVLDYENTPSPQVILNEESVRKMGIKNPVGKYFGRNGGEERGVIAGVAKDFHFQSLHNGVEPMVIMPLFENPGYIIARINPENFTETINEIKKSWAKVLPQSICEIKFFDDSLESMYNSEVKISALFKYFSFIAIFISCIGLFALSLYIIELRKKEIGVRKVNGAKIGEVILLLNQDFIRWVIIAFIIACPIAWLIMDKWLENFAFKTNLSWWVFLIAGALALIIAMVTVSYQSYRAAVRNPVEALRYE</sequence>
<reference evidence="9 10" key="1">
    <citation type="submission" date="2019-11" db="EMBL/GenBank/DDBJ databases">
        <authorList>
            <person name="Zheng R.K."/>
            <person name="Sun C.M."/>
        </authorList>
    </citation>
    <scope>NUCLEOTIDE SEQUENCE [LARGE SCALE GENOMIC DNA]</scope>
    <source>
        <strain evidence="9 10">WC007</strain>
    </source>
</reference>
<evidence type="ECO:0000256" key="5">
    <source>
        <dbReference type="ARBA" id="ARBA00023136"/>
    </source>
</evidence>
<evidence type="ECO:0000256" key="2">
    <source>
        <dbReference type="ARBA" id="ARBA00022475"/>
    </source>
</evidence>
<keyword evidence="2" id="KW-1003">Cell membrane</keyword>
<feature type="transmembrane region" description="Helical" evidence="6">
    <location>
        <begin position="411"/>
        <end position="434"/>
    </location>
</feature>
<evidence type="ECO:0000259" key="8">
    <source>
        <dbReference type="Pfam" id="PF12704"/>
    </source>
</evidence>
<feature type="transmembrane region" description="Helical" evidence="6">
    <location>
        <begin position="328"/>
        <end position="346"/>
    </location>
</feature>
<keyword evidence="10" id="KW-1185">Reference proteome</keyword>
<comment type="subcellular location">
    <subcellularLocation>
        <location evidence="1">Cell membrane</location>
        <topology evidence="1">Multi-pass membrane protein</topology>
    </subcellularLocation>
</comment>
<evidence type="ECO:0000256" key="6">
    <source>
        <dbReference type="SAM" id="Phobius"/>
    </source>
</evidence>
<evidence type="ECO:0000313" key="9">
    <source>
        <dbReference type="EMBL" id="QGY44641.1"/>
    </source>
</evidence>
<feature type="transmembrane region" description="Helical" evidence="6">
    <location>
        <begin position="21"/>
        <end position="42"/>
    </location>
</feature>
<keyword evidence="4 6" id="KW-1133">Transmembrane helix</keyword>
<dbReference type="KEGG" id="mcos:GM418_13495"/>
<proteinExistence type="predicted"/>
<dbReference type="InterPro" id="IPR025857">
    <property type="entry name" value="MacB_PCD"/>
</dbReference>